<evidence type="ECO:0000256" key="11">
    <source>
        <dbReference type="ARBA" id="ARBA00093255"/>
    </source>
</evidence>
<dbReference type="VEuPathDB" id="CryptoDB:CmeUKMEL1_01775"/>
<dbReference type="FunFam" id="3.90.950.10:FF:000003">
    <property type="entry name" value="Inosine triphosphate pyrophosphatase"/>
    <property type="match status" value="1"/>
</dbReference>
<comment type="caution">
    <text evidence="13">Lacks conserved residue(s) required for the propagation of feature annotation.</text>
</comment>
<evidence type="ECO:0000256" key="8">
    <source>
        <dbReference type="ARBA" id="ARBA00023080"/>
    </source>
</evidence>
<evidence type="ECO:0000256" key="1">
    <source>
        <dbReference type="ARBA" id="ARBA00004496"/>
    </source>
</evidence>
<comment type="caution">
    <text evidence="14">The sequence shown here is derived from an EMBL/GenBank/DDBJ whole genome shotgun (WGS) entry which is preliminary data.</text>
</comment>
<dbReference type="PANTHER" id="PTHR11067">
    <property type="entry name" value="INOSINE TRIPHOSPHATE PYROPHOSPHATASE/HAM1 PROTEIN"/>
    <property type="match status" value="1"/>
</dbReference>
<comment type="catalytic activity">
    <reaction evidence="12">
        <text>N(6)-hydroxy-dATP + H2O = N(6)-hydroxy-dAMP + diphosphate + H(+)</text>
        <dbReference type="Rhea" id="RHEA:83971"/>
        <dbReference type="ChEBI" id="CHEBI:15377"/>
        <dbReference type="ChEBI" id="CHEBI:15378"/>
        <dbReference type="ChEBI" id="CHEBI:33019"/>
        <dbReference type="ChEBI" id="CHEBI:233529"/>
        <dbReference type="ChEBI" id="CHEBI:233530"/>
    </reaction>
    <physiologicalReaction direction="left-to-right" evidence="12">
        <dbReference type="Rhea" id="RHEA:83972"/>
    </physiologicalReaction>
</comment>
<dbReference type="Gene3D" id="3.90.950.10">
    <property type="match status" value="1"/>
</dbReference>
<feature type="binding site" evidence="13">
    <location>
        <position position="166"/>
    </location>
    <ligand>
        <name>ITP</name>
        <dbReference type="ChEBI" id="CHEBI:61402"/>
    </ligand>
</feature>
<accession>A0A2P4YWW9</accession>
<dbReference type="InterPro" id="IPR002637">
    <property type="entry name" value="RdgB/HAM1"/>
</dbReference>
<dbReference type="GO" id="GO:0009117">
    <property type="term" value="P:nucleotide metabolic process"/>
    <property type="evidence" value="ECO:0007669"/>
    <property type="project" value="UniProtKB-KW"/>
</dbReference>
<keyword evidence="4 13" id="KW-0479">Metal-binding</keyword>
<name>A0A2P4YWW9_9CRYT</name>
<dbReference type="AlphaFoldDB" id="A0A2P4YWW9"/>
<feature type="binding site" evidence="13">
    <location>
        <position position="66"/>
    </location>
    <ligand>
        <name>Mg(2+)</name>
        <dbReference type="ChEBI" id="CHEBI:18420"/>
    </ligand>
</feature>
<evidence type="ECO:0000313" key="15">
    <source>
        <dbReference type="Proteomes" id="UP000236928"/>
    </source>
</evidence>
<evidence type="ECO:0000256" key="9">
    <source>
        <dbReference type="ARBA" id="ARBA00054940"/>
    </source>
</evidence>
<comment type="catalytic activity">
    <reaction evidence="10">
        <text>ITP + H2O = IMP + diphosphate + H(+)</text>
        <dbReference type="Rhea" id="RHEA:29399"/>
        <dbReference type="ChEBI" id="CHEBI:15377"/>
        <dbReference type="ChEBI" id="CHEBI:15378"/>
        <dbReference type="ChEBI" id="CHEBI:33019"/>
        <dbReference type="ChEBI" id="CHEBI:58053"/>
        <dbReference type="ChEBI" id="CHEBI:61402"/>
        <dbReference type="EC" id="3.6.1.66"/>
    </reaction>
    <physiologicalReaction direction="left-to-right" evidence="10">
        <dbReference type="Rhea" id="RHEA:29400"/>
    </physiologicalReaction>
</comment>
<keyword evidence="7 13" id="KW-0460">Magnesium</keyword>
<comment type="cofactor">
    <cofactor evidence="13">
        <name>Mg(2+)</name>
        <dbReference type="ChEBI" id="CHEBI:18420"/>
    </cofactor>
    <cofactor evidence="13">
        <name>Mn(2+)</name>
        <dbReference type="ChEBI" id="CHEBI:29035"/>
    </cofactor>
    <text evidence="13">Binds 1 divalent metal cation per subunit; can use either Mg(2+) or Mn(2+).</text>
</comment>
<keyword evidence="6 13" id="KW-0378">Hydrolase</keyword>
<comment type="subunit">
    <text evidence="13">Homodimer.</text>
</comment>
<evidence type="ECO:0000256" key="12">
    <source>
        <dbReference type="ARBA" id="ARBA00093271"/>
    </source>
</evidence>
<dbReference type="GO" id="GO:0046872">
    <property type="term" value="F:metal ion binding"/>
    <property type="evidence" value="ECO:0007669"/>
    <property type="project" value="UniProtKB-KW"/>
</dbReference>
<evidence type="ECO:0000256" key="2">
    <source>
        <dbReference type="ARBA" id="ARBA00008023"/>
    </source>
</evidence>
<feature type="binding site" evidence="13">
    <location>
        <position position="38"/>
    </location>
    <ligand>
        <name>Mg(2+)</name>
        <dbReference type="ChEBI" id="CHEBI:18420"/>
    </ligand>
</feature>
<dbReference type="HAMAP" id="MF_03148">
    <property type="entry name" value="HAM1_NTPase"/>
    <property type="match status" value="1"/>
</dbReference>
<evidence type="ECO:0000256" key="4">
    <source>
        <dbReference type="ARBA" id="ARBA00022723"/>
    </source>
</evidence>
<comment type="similarity">
    <text evidence="2 13">Belongs to the HAM1 NTPase family.</text>
</comment>
<dbReference type="EMBL" id="JIBK01000003">
    <property type="protein sequence ID" value="POM82314.1"/>
    <property type="molecule type" value="Genomic_DNA"/>
</dbReference>
<dbReference type="EC" id="3.6.1.66" evidence="13"/>
<dbReference type="CDD" id="cd00515">
    <property type="entry name" value="HAM1"/>
    <property type="match status" value="1"/>
</dbReference>
<comment type="function">
    <text evidence="13">Pyrophosphatase that hydrolyzes non-canonical purine nucleotides such as inosine triphosphate (ITP), deoxyinosine triphosphate (dITP) or xanthosine 5'-triphosphate (XTP) to their respective monophosphate derivatives. The enzyme does not distinguish between the deoxy- and ribose forms. Probably excludes non-canonical purines from RNA and DNA precursor pools, thus preventing their incorporation into RNA and DNA and avoiding chromosomal lesions.</text>
</comment>
<dbReference type="Pfam" id="PF01725">
    <property type="entry name" value="Ham1p_like"/>
    <property type="match status" value="1"/>
</dbReference>
<keyword evidence="5 13" id="KW-0547">Nucleotide-binding</keyword>
<organism evidence="14 15">
    <name type="scientific">Cryptosporidium meleagridis</name>
    <dbReference type="NCBI Taxonomy" id="93969"/>
    <lineage>
        <taxon>Eukaryota</taxon>
        <taxon>Sar</taxon>
        <taxon>Alveolata</taxon>
        <taxon>Apicomplexa</taxon>
        <taxon>Conoidasida</taxon>
        <taxon>Coccidia</taxon>
        <taxon>Eucoccidiorida</taxon>
        <taxon>Eimeriorina</taxon>
        <taxon>Cryptosporidiidae</taxon>
        <taxon>Cryptosporidium</taxon>
    </lineage>
</organism>
<dbReference type="GO" id="GO:0036222">
    <property type="term" value="F:XTP diphosphatase activity"/>
    <property type="evidence" value="ECO:0007669"/>
    <property type="project" value="UniProtKB-UniRule"/>
</dbReference>
<dbReference type="GO" id="GO:0009204">
    <property type="term" value="P:deoxyribonucleoside triphosphate catabolic process"/>
    <property type="evidence" value="ECO:0007669"/>
    <property type="project" value="UniProtKB-UniRule"/>
</dbReference>
<protein>
    <recommendedName>
        <fullName evidence="13">Inosine triphosphate pyrophosphatase</fullName>
        <shortName evidence="13">ITPase</shortName>
        <shortName evidence="13">Inosine triphosphatase</shortName>
        <ecNumber evidence="13">3.6.1.66</ecNumber>
    </recommendedName>
    <alternativeName>
        <fullName evidence="13">Non-canonical purine NTP pyrophosphatase</fullName>
    </alternativeName>
    <alternativeName>
        <fullName evidence="13">Non-standard purine NTP pyrophosphatase</fullName>
    </alternativeName>
    <alternativeName>
        <fullName evidence="13">Nucleoside-triphosphate diphosphatase</fullName>
    </alternativeName>
    <alternativeName>
        <fullName evidence="13">Nucleoside-triphosphate pyrophosphatase</fullName>
        <shortName evidence="13">NTPase</shortName>
    </alternativeName>
    <alternativeName>
        <fullName evidence="13">XTP/dITP diphosphatase</fullName>
    </alternativeName>
</protein>
<proteinExistence type="inferred from homology"/>
<dbReference type="GO" id="GO:0035870">
    <property type="term" value="F:dITP diphosphatase activity"/>
    <property type="evidence" value="ECO:0007669"/>
    <property type="project" value="UniProtKB-UniRule"/>
</dbReference>
<dbReference type="OrthoDB" id="6288734at2759"/>
<feature type="binding site" evidence="13">
    <location>
        <begin position="171"/>
        <end position="172"/>
    </location>
    <ligand>
        <name>ITP</name>
        <dbReference type="ChEBI" id="CHEBI:61402"/>
    </ligand>
</feature>
<feature type="binding site" evidence="13">
    <location>
        <begin position="66"/>
        <end position="67"/>
    </location>
    <ligand>
        <name>ITP</name>
        <dbReference type="ChEBI" id="CHEBI:61402"/>
    </ligand>
</feature>
<dbReference type="InterPro" id="IPR027502">
    <property type="entry name" value="ITPase"/>
</dbReference>
<dbReference type="GO" id="GO:0005737">
    <property type="term" value="C:cytoplasm"/>
    <property type="evidence" value="ECO:0007669"/>
    <property type="project" value="UniProtKB-SubCell"/>
</dbReference>
<dbReference type="GO" id="GO:0036220">
    <property type="term" value="F:ITP diphosphatase activity"/>
    <property type="evidence" value="ECO:0007669"/>
    <property type="project" value="UniProtKB-UniRule"/>
</dbReference>
<comment type="subcellular location">
    <subcellularLocation>
        <location evidence="1 13">Cytoplasm</location>
    </subcellularLocation>
</comment>
<keyword evidence="8 13" id="KW-0546">Nucleotide metabolism</keyword>
<comment type="catalytic activity">
    <reaction evidence="11">
        <text>dITP + H2O = dIMP + diphosphate + H(+)</text>
        <dbReference type="Rhea" id="RHEA:28342"/>
        <dbReference type="ChEBI" id="CHEBI:15377"/>
        <dbReference type="ChEBI" id="CHEBI:15378"/>
        <dbReference type="ChEBI" id="CHEBI:33019"/>
        <dbReference type="ChEBI" id="CHEBI:61194"/>
        <dbReference type="ChEBI" id="CHEBI:61382"/>
        <dbReference type="EC" id="3.6.1.66"/>
    </reaction>
    <physiologicalReaction direction="left-to-right" evidence="11">
        <dbReference type="Rhea" id="RHEA:28343"/>
    </physiologicalReaction>
</comment>
<evidence type="ECO:0000256" key="7">
    <source>
        <dbReference type="ARBA" id="ARBA00022842"/>
    </source>
</evidence>
<feature type="binding site" evidence="13">
    <location>
        <position position="50"/>
    </location>
    <ligand>
        <name>ITP</name>
        <dbReference type="ChEBI" id="CHEBI:61402"/>
    </ligand>
</feature>
<dbReference type="InterPro" id="IPR029001">
    <property type="entry name" value="ITPase-like_fam"/>
</dbReference>
<comment type="catalytic activity">
    <reaction evidence="13">
        <text>XTP + H2O = XMP + diphosphate + H(+)</text>
        <dbReference type="Rhea" id="RHEA:28610"/>
        <dbReference type="ChEBI" id="CHEBI:15377"/>
        <dbReference type="ChEBI" id="CHEBI:15378"/>
        <dbReference type="ChEBI" id="CHEBI:33019"/>
        <dbReference type="ChEBI" id="CHEBI:57464"/>
        <dbReference type="ChEBI" id="CHEBI:61314"/>
        <dbReference type="EC" id="3.6.1.66"/>
    </reaction>
</comment>
<evidence type="ECO:0000256" key="13">
    <source>
        <dbReference type="HAMAP-Rule" id="MF_03148"/>
    </source>
</evidence>
<keyword evidence="13" id="KW-0464">Manganese</keyword>
<dbReference type="SUPFAM" id="SSF52972">
    <property type="entry name" value="ITPase-like"/>
    <property type="match status" value="1"/>
</dbReference>
<dbReference type="Proteomes" id="UP000236928">
    <property type="component" value="Unassembled WGS sequence"/>
</dbReference>
<dbReference type="PANTHER" id="PTHR11067:SF9">
    <property type="entry name" value="INOSINE TRIPHOSPHATE PYROPHOSPHATASE"/>
    <property type="match status" value="1"/>
</dbReference>
<evidence type="ECO:0000256" key="6">
    <source>
        <dbReference type="ARBA" id="ARBA00022801"/>
    </source>
</evidence>
<keyword evidence="15" id="KW-1185">Reference proteome</keyword>
<reference evidence="14 15" key="1">
    <citation type="submission" date="2014-04" db="EMBL/GenBank/DDBJ databases">
        <title>Comparative Genomics of Cryptosporidium Species.</title>
        <authorList>
            <person name="Silva J.C."/>
            <person name="Su Q."/>
            <person name="Chalmers R."/>
            <person name="Chibucos M.C."/>
            <person name="Elwin K."/>
            <person name="Godinez A."/>
            <person name="Guo F."/>
            <person name="Huynh K."/>
            <person name="Orvis J."/>
            <person name="Ott S."/>
            <person name="Sadzewicz L."/>
            <person name="Sengamalay N."/>
            <person name="Shetty A."/>
            <person name="Sun M."/>
            <person name="Tallon L."/>
            <person name="Xiao L."/>
            <person name="Zhang H."/>
            <person name="Fraser C.M."/>
            <person name="Zhu G."/>
            <person name="Kissinger J."/>
            <person name="Widmer G."/>
        </authorList>
    </citation>
    <scope>NUCLEOTIDE SEQUENCE [LARGE SCALE GENOMIC DNA]</scope>
    <source>
        <strain evidence="14 15">UKMEL1</strain>
    </source>
</reference>
<comment type="function">
    <text evidence="9">Pyrophosphatase that hydrolyzes the non-canonical purine nucleotides inosine triphosphate (ITP), deoxyinosine triphosphate (dITP) as well as 2'-deoxy-N-6-hydroxylaminopurine triphosphate (dHAPTP) and xanthosine 5'-triphosphate (XTP) to their respective monophosphate derivatives. The enzyme does not distinguish between the deoxy- and ribose forms. Probably excludes non-canonical purines from RNA and DNA precursor pools, thus preventing their incorporation into RNA and DNA and avoiding chromosomal lesions.</text>
</comment>
<evidence type="ECO:0000313" key="14">
    <source>
        <dbReference type="EMBL" id="POM82314.1"/>
    </source>
</evidence>
<dbReference type="GO" id="GO:0000166">
    <property type="term" value="F:nucleotide binding"/>
    <property type="evidence" value="ECO:0007669"/>
    <property type="project" value="UniProtKB-KW"/>
</dbReference>
<evidence type="ECO:0000256" key="3">
    <source>
        <dbReference type="ARBA" id="ARBA00022490"/>
    </source>
</evidence>
<evidence type="ECO:0000256" key="5">
    <source>
        <dbReference type="ARBA" id="ARBA00022741"/>
    </source>
</evidence>
<sequence>MKESKVYLVSGNKKKAKEFLKILEGKLDIELVDIDLPEFQGSPEEITLHKCKSAYEKIKKPVFVEDTSLCFNAYNGLPGPYVKWFLKSVGAQGLYNMLEAYQDKSAYAMTLIGYYDETKMSDPIIFKGKIDGEIVQPRGEKGFSWDPIFKPNGYSLTFSEMDMSVKNQISHRYLCLLKVLGYSNSNLNLLDRRLLYICDYHHYGNIQKQFHL</sequence>
<evidence type="ECO:0000256" key="10">
    <source>
        <dbReference type="ARBA" id="ARBA00093218"/>
    </source>
</evidence>
<gene>
    <name evidence="14" type="ORF">CmeUKMEL1_01775</name>
</gene>
<keyword evidence="3 13" id="KW-0963">Cytoplasm</keyword>